<sequence>MDGAEESDANGGLGDVAVDDPAMRKASRARAVSVQTSATYRAAHRDAINAAAAERLKDGAQREKSRIRNAIAARKYRATKKLAIKERRATKRKADIAWAAKEKTRVAEARRKQVQYLDELLQLQDCGAMGKGIVAKCQVKKGTVVPLTTVALRKGRKQDRSYQVDSSYISVNSKSWDTLTVDGVVLDAHPKLVKDRVEETWLYGSYINEATQNKDVNCELFAAPHNTAYTITAAQREDTVLVGALVVVTKAIEVGQQLLTHYGNKCARVEYTVERRANMPPEVEQFGLDVLEVMQAKHVKYDLSGKCKVMEFGAAVV</sequence>
<comment type="caution">
    <text evidence="2">The sequence shown here is derived from an EMBL/GenBank/DDBJ whole genome shotgun (WGS) entry which is preliminary data.</text>
</comment>
<protein>
    <recommendedName>
        <fullName evidence="4">SET domain-containing protein</fullName>
    </recommendedName>
</protein>
<dbReference type="InterPro" id="IPR046341">
    <property type="entry name" value="SET_dom_sf"/>
</dbReference>
<organism evidence="2 3">
    <name type="scientific">Tribonema minus</name>
    <dbReference type="NCBI Taxonomy" id="303371"/>
    <lineage>
        <taxon>Eukaryota</taxon>
        <taxon>Sar</taxon>
        <taxon>Stramenopiles</taxon>
        <taxon>Ochrophyta</taxon>
        <taxon>PX clade</taxon>
        <taxon>Xanthophyceae</taxon>
        <taxon>Tribonematales</taxon>
        <taxon>Tribonemataceae</taxon>
        <taxon>Tribonema</taxon>
    </lineage>
</organism>
<evidence type="ECO:0000256" key="1">
    <source>
        <dbReference type="SAM" id="MobiDB-lite"/>
    </source>
</evidence>
<feature type="region of interest" description="Disordered" evidence="1">
    <location>
        <begin position="1"/>
        <end position="30"/>
    </location>
</feature>
<proteinExistence type="predicted"/>
<dbReference type="AlphaFoldDB" id="A0A835Z2Q9"/>
<evidence type="ECO:0000313" key="2">
    <source>
        <dbReference type="EMBL" id="KAG5183965.1"/>
    </source>
</evidence>
<reference evidence="2" key="1">
    <citation type="submission" date="2021-02" db="EMBL/GenBank/DDBJ databases">
        <title>First Annotated Genome of the Yellow-green Alga Tribonema minus.</title>
        <authorList>
            <person name="Mahan K.M."/>
        </authorList>
    </citation>
    <scope>NUCLEOTIDE SEQUENCE</scope>
    <source>
        <strain evidence="2">UTEX B ZZ1240</strain>
    </source>
</reference>
<dbReference type="Gene3D" id="2.170.270.10">
    <property type="entry name" value="SET domain"/>
    <property type="match status" value="1"/>
</dbReference>
<evidence type="ECO:0008006" key="4">
    <source>
        <dbReference type="Google" id="ProtNLM"/>
    </source>
</evidence>
<accession>A0A835Z2Q9</accession>
<name>A0A835Z2Q9_9STRA</name>
<gene>
    <name evidence="2" type="ORF">JKP88DRAFT_315592</name>
</gene>
<dbReference type="EMBL" id="JAFCMP010000179">
    <property type="protein sequence ID" value="KAG5183965.1"/>
    <property type="molecule type" value="Genomic_DNA"/>
</dbReference>
<evidence type="ECO:0000313" key="3">
    <source>
        <dbReference type="Proteomes" id="UP000664859"/>
    </source>
</evidence>
<keyword evidence="3" id="KW-1185">Reference proteome</keyword>
<dbReference type="Proteomes" id="UP000664859">
    <property type="component" value="Unassembled WGS sequence"/>
</dbReference>